<dbReference type="PANTHER" id="PTHR14002:SF20">
    <property type="entry name" value="ZONA PELLUCIDA-LIKE DOMAIN-CONTAINING PROTEIN 1"/>
    <property type="match status" value="1"/>
</dbReference>
<dbReference type="InterPro" id="IPR055355">
    <property type="entry name" value="ZP-C"/>
</dbReference>
<feature type="domain" description="ZP" evidence="5">
    <location>
        <begin position="126"/>
        <end position="390"/>
    </location>
</feature>
<evidence type="ECO:0000256" key="1">
    <source>
        <dbReference type="ARBA" id="ARBA00022729"/>
    </source>
</evidence>
<evidence type="ECO:0000256" key="2">
    <source>
        <dbReference type="ARBA" id="ARBA00023157"/>
    </source>
</evidence>
<dbReference type="SMART" id="SM00241">
    <property type="entry name" value="ZP"/>
    <property type="match status" value="1"/>
</dbReference>
<reference evidence="6 7" key="1">
    <citation type="submission" date="2024-11" db="EMBL/GenBank/DDBJ databases">
        <title>Adaptive evolution of stress response genes in parasites aligns with host niche diversity.</title>
        <authorList>
            <person name="Hahn C."/>
            <person name="Resl P."/>
        </authorList>
    </citation>
    <scope>NUCLEOTIDE SEQUENCE [LARGE SCALE GENOMIC DNA]</scope>
    <source>
        <strain evidence="6">EGGRZ-B1_66</strain>
        <tissue evidence="6">Body</tissue>
    </source>
</reference>
<feature type="disulfide bond" evidence="3">
    <location>
        <begin position="77"/>
        <end position="87"/>
    </location>
</feature>
<dbReference type="PROSITE" id="PS51034">
    <property type="entry name" value="ZP_2"/>
    <property type="match status" value="1"/>
</dbReference>
<feature type="domain" description="SRCR" evidence="4">
    <location>
        <begin position="11"/>
        <end position="110"/>
    </location>
</feature>
<dbReference type="InterPro" id="IPR042235">
    <property type="entry name" value="ZP-C_dom"/>
</dbReference>
<comment type="caution">
    <text evidence="3">Lacks conserved residue(s) required for the propagation of feature annotation.</text>
</comment>
<dbReference type="SUPFAM" id="SSF56487">
    <property type="entry name" value="SRCR-like"/>
    <property type="match status" value="1"/>
</dbReference>
<dbReference type="Pfam" id="PF00530">
    <property type="entry name" value="SRCR"/>
    <property type="match status" value="1"/>
</dbReference>
<accession>A0ABD2QRE1</accession>
<sequence>MGYGTETPDNVRLVASTLLNAGRLEVKHPQNHTWGTVCADGFGINEARAFCRMLFLYAFNREPANESQPIYLNGLICPPDADSLNDCDFGFGWDYSGSCTHGMDVGIQCGLQLPILTETPISPKLNCTKDAAVLSFNKNEHLDLVPSMLTLNNKPANCNFTSYDQESSIIVMIPYKGCGGLIIKDNPQFLSIRFNLTRQVIASETGIITALPRTFTATCVVPRDGAAKTDALASQVQAVTLAPVSDQRIVPTQIVIFSDIFFQHELRQPVDVPPNTIIYVKVKLVDPLPENKLILKSCWVTASEDPLSLPRQDLIVNKCPLLQGLNLIPISRTEIGFSMPMFYMTSQASSIVDTSSASFNNRLRIFFHCTTGLCHRSETSSACSQFCPNPSSIAATNLRSLRRVKRSLETDVYTRTPISYLLH</sequence>
<comment type="caution">
    <text evidence="6">The sequence shown here is derived from an EMBL/GenBank/DDBJ whole genome shotgun (WGS) entry which is preliminary data.</text>
</comment>
<keyword evidence="2 3" id="KW-1015">Disulfide bond</keyword>
<dbReference type="Proteomes" id="UP001626550">
    <property type="component" value="Unassembled WGS sequence"/>
</dbReference>
<evidence type="ECO:0000313" key="6">
    <source>
        <dbReference type="EMBL" id="KAL3321236.1"/>
    </source>
</evidence>
<proteinExistence type="predicted"/>
<dbReference type="Gene3D" id="2.60.40.4100">
    <property type="entry name" value="Zona pellucida, ZP-C domain"/>
    <property type="match status" value="1"/>
</dbReference>
<organism evidence="6 7">
    <name type="scientific">Cichlidogyrus casuarinus</name>
    <dbReference type="NCBI Taxonomy" id="1844966"/>
    <lineage>
        <taxon>Eukaryota</taxon>
        <taxon>Metazoa</taxon>
        <taxon>Spiralia</taxon>
        <taxon>Lophotrochozoa</taxon>
        <taxon>Platyhelminthes</taxon>
        <taxon>Monogenea</taxon>
        <taxon>Monopisthocotylea</taxon>
        <taxon>Dactylogyridea</taxon>
        <taxon>Ancyrocephalidae</taxon>
        <taxon>Cichlidogyrus</taxon>
    </lineage>
</organism>
<dbReference type="SMART" id="SM00202">
    <property type="entry name" value="SR"/>
    <property type="match status" value="1"/>
</dbReference>
<dbReference type="Gene3D" id="3.10.250.10">
    <property type="entry name" value="SRCR-like domain"/>
    <property type="match status" value="1"/>
</dbReference>
<keyword evidence="1" id="KW-0732">Signal</keyword>
<evidence type="ECO:0000259" key="4">
    <source>
        <dbReference type="PROSITE" id="PS50287"/>
    </source>
</evidence>
<dbReference type="AlphaFoldDB" id="A0ABD2QRE1"/>
<evidence type="ECO:0000313" key="7">
    <source>
        <dbReference type="Proteomes" id="UP001626550"/>
    </source>
</evidence>
<dbReference type="PANTHER" id="PTHR14002">
    <property type="entry name" value="ENDOGLIN/TGF-BETA RECEPTOR TYPE III"/>
    <property type="match status" value="1"/>
</dbReference>
<dbReference type="EMBL" id="JBJKFK010000004">
    <property type="protein sequence ID" value="KAL3321236.1"/>
    <property type="molecule type" value="Genomic_DNA"/>
</dbReference>
<dbReference type="PROSITE" id="PS50287">
    <property type="entry name" value="SRCR_2"/>
    <property type="match status" value="1"/>
</dbReference>
<dbReference type="InterPro" id="IPR001190">
    <property type="entry name" value="SRCR"/>
</dbReference>
<dbReference type="InterPro" id="IPR001507">
    <property type="entry name" value="ZP_dom"/>
</dbReference>
<evidence type="ECO:0000259" key="5">
    <source>
        <dbReference type="PROSITE" id="PS51034"/>
    </source>
</evidence>
<dbReference type="Pfam" id="PF00100">
    <property type="entry name" value="Zona_pellucida"/>
    <property type="match status" value="1"/>
</dbReference>
<gene>
    <name evidence="6" type="ORF">Ciccas_000070</name>
</gene>
<keyword evidence="7" id="KW-1185">Reference proteome</keyword>
<name>A0ABD2QRE1_9PLAT</name>
<protein>
    <submittedName>
        <fullName evidence="6">Uncharacterized protein</fullName>
    </submittedName>
</protein>
<dbReference type="InterPro" id="IPR036772">
    <property type="entry name" value="SRCR-like_dom_sf"/>
</dbReference>
<evidence type="ECO:0000256" key="3">
    <source>
        <dbReference type="PROSITE-ProRule" id="PRU00196"/>
    </source>
</evidence>